<name>A0A0A0LCS9_CUCSA</name>
<keyword evidence="2" id="KW-1185">Reference proteome</keyword>
<reference evidence="1 2" key="1">
    <citation type="journal article" date="2009" name="Nat. Genet.">
        <title>The genome of the cucumber, Cucumis sativus L.</title>
        <authorList>
            <person name="Huang S."/>
            <person name="Li R."/>
            <person name="Zhang Z."/>
            <person name="Li L."/>
            <person name="Gu X."/>
            <person name="Fan W."/>
            <person name="Lucas W.J."/>
            <person name="Wang X."/>
            <person name="Xie B."/>
            <person name="Ni P."/>
            <person name="Ren Y."/>
            <person name="Zhu H."/>
            <person name="Li J."/>
            <person name="Lin K."/>
            <person name="Jin W."/>
            <person name="Fei Z."/>
            <person name="Li G."/>
            <person name="Staub J."/>
            <person name="Kilian A."/>
            <person name="van der Vossen E.A."/>
            <person name="Wu Y."/>
            <person name="Guo J."/>
            <person name="He J."/>
            <person name="Jia Z."/>
            <person name="Ren Y."/>
            <person name="Tian G."/>
            <person name="Lu Y."/>
            <person name="Ruan J."/>
            <person name="Qian W."/>
            <person name="Wang M."/>
            <person name="Huang Q."/>
            <person name="Li B."/>
            <person name="Xuan Z."/>
            <person name="Cao J."/>
            <person name="Asan"/>
            <person name="Wu Z."/>
            <person name="Zhang J."/>
            <person name="Cai Q."/>
            <person name="Bai Y."/>
            <person name="Zhao B."/>
            <person name="Han Y."/>
            <person name="Li Y."/>
            <person name="Li X."/>
            <person name="Wang S."/>
            <person name="Shi Q."/>
            <person name="Liu S."/>
            <person name="Cho W.K."/>
            <person name="Kim J.Y."/>
            <person name="Xu Y."/>
            <person name="Heller-Uszynska K."/>
            <person name="Miao H."/>
            <person name="Cheng Z."/>
            <person name="Zhang S."/>
            <person name="Wu J."/>
            <person name="Yang Y."/>
            <person name="Kang H."/>
            <person name="Li M."/>
            <person name="Liang H."/>
            <person name="Ren X."/>
            <person name="Shi Z."/>
            <person name="Wen M."/>
            <person name="Jian M."/>
            <person name="Yang H."/>
            <person name="Zhang G."/>
            <person name="Yang Z."/>
            <person name="Chen R."/>
            <person name="Liu S."/>
            <person name="Li J."/>
            <person name="Ma L."/>
            <person name="Liu H."/>
            <person name="Zhou Y."/>
            <person name="Zhao J."/>
            <person name="Fang X."/>
            <person name="Li G."/>
            <person name="Fang L."/>
            <person name="Li Y."/>
            <person name="Liu D."/>
            <person name="Zheng H."/>
            <person name="Zhang Y."/>
            <person name="Qin N."/>
            <person name="Li Z."/>
            <person name="Yang G."/>
            <person name="Yang S."/>
            <person name="Bolund L."/>
            <person name="Kristiansen K."/>
            <person name="Zheng H."/>
            <person name="Li S."/>
            <person name="Zhang X."/>
            <person name="Yang H."/>
            <person name="Wang J."/>
            <person name="Sun R."/>
            <person name="Zhang B."/>
            <person name="Jiang S."/>
            <person name="Wang J."/>
            <person name="Du Y."/>
            <person name="Li S."/>
        </authorList>
    </citation>
    <scope>NUCLEOTIDE SEQUENCE [LARGE SCALE GENOMIC DNA]</scope>
    <source>
        <strain evidence="2">cv. 9930</strain>
    </source>
</reference>
<accession>A0A0A0LCS9</accession>
<dbReference type="EMBL" id="CM002924">
    <property type="protein sequence ID" value="KGN58487.1"/>
    <property type="molecule type" value="Genomic_DNA"/>
</dbReference>
<dbReference type="Gramene" id="KGN58487">
    <property type="protein sequence ID" value="KGN58487"/>
    <property type="gene ID" value="Csa_3G651725"/>
</dbReference>
<gene>
    <name evidence="1" type="ORF">Csa_3G651725</name>
</gene>
<organism evidence="1 2">
    <name type="scientific">Cucumis sativus</name>
    <name type="common">Cucumber</name>
    <dbReference type="NCBI Taxonomy" id="3659"/>
    <lineage>
        <taxon>Eukaryota</taxon>
        <taxon>Viridiplantae</taxon>
        <taxon>Streptophyta</taxon>
        <taxon>Embryophyta</taxon>
        <taxon>Tracheophyta</taxon>
        <taxon>Spermatophyta</taxon>
        <taxon>Magnoliopsida</taxon>
        <taxon>eudicotyledons</taxon>
        <taxon>Gunneridae</taxon>
        <taxon>Pentapetalae</taxon>
        <taxon>rosids</taxon>
        <taxon>fabids</taxon>
        <taxon>Cucurbitales</taxon>
        <taxon>Cucurbitaceae</taxon>
        <taxon>Benincaseae</taxon>
        <taxon>Cucumis</taxon>
    </lineage>
</organism>
<evidence type="ECO:0000313" key="1">
    <source>
        <dbReference type="EMBL" id="KGN58487.1"/>
    </source>
</evidence>
<proteinExistence type="predicted"/>
<dbReference type="OMA" id="VMIKHIV"/>
<reference evidence="1 2" key="2">
    <citation type="journal article" date="2009" name="PLoS ONE">
        <title>An integrated genetic and cytogenetic map of the cucumber genome.</title>
        <authorList>
            <person name="Ren Y."/>
            <person name="Zhang Z."/>
            <person name="Liu J."/>
            <person name="Staub J.E."/>
            <person name="Han Y."/>
            <person name="Cheng Z."/>
            <person name="Li X."/>
            <person name="Lu J."/>
            <person name="Miao H."/>
            <person name="Kang H."/>
            <person name="Xie B."/>
            <person name="Gu X."/>
            <person name="Wang X."/>
            <person name="Du Y."/>
            <person name="Jin W."/>
            <person name="Huang S."/>
        </authorList>
    </citation>
    <scope>NUCLEOTIDE SEQUENCE [LARGE SCALE GENOMIC DNA]</scope>
    <source>
        <strain evidence="2">cv. 9930</strain>
    </source>
</reference>
<dbReference type="AlphaFoldDB" id="A0A0A0LCS9"/>
<evidence type="ECO:0000313" key="2">
    <source>
        <dbReference type="Proteomes" id="UP000029981"/>
    </source>
</evidence>
<sequence length="171" mass="19063">MNDTSAMKISKTAKNLASQIRELMFLRDVCSFQRTPIHILKKNLDFTVMIKHIVALNNIGIVNVTKDLDLAAHLKPNRIFMVSVNDLESINMTGGTVKDFVNGTSTSTSDSADTLKVRKGERVTLGRKRVRGAIGVVELTGGRRRGRVGGGRRQRKRNSQRCVVTLRKMEI</sequence>
<protein>
    <submittedName>
        <fullName evidence="1">Uncharacterized protein</fullName>
    </submittedName>
</protein>
<dbReference type="Proteomes" id="UP000029981">
    <property type="component" value="Chromosome 3"/>
</dbReference>
<reference evidence="1 2" key="4">
    <citation type="journal article" date="2011" name="BMC Genomics">
        <title>RNA-Seq improves annotation of protein-coding genes in the cucumber genome.</title>
        <authorList>
            <person name="Li Z."/>
            <person name="Zhang Z."/>
            <person name="Yan P."/>
            <person name="Huang S."/>
            <person name="Fei Z."/>
            <person name="Lin K."/>
        </authorList>
    </citation>
    <scope>NUCLEOTIDE SEQUENCE [LARGE SCALE GENOMIC DNA]</scope>
    <source>
        <strain evidence="2">cv. 9930</strain>
    </source>
</reference>
<reference evidence="1 2" key="3">
    <citation type="journal article" date="2010" name="BMC Genomics">
        <title>Transcriptome sequencing and comparative analysis of cucumber flowers with different sex types.</title>
        <authorList>
            <person name="Guo S."/>
            <person name="Zheng Y."/>
            <person name="Joung J.G."/>
            <person name="Liu S."/>
            <person name="Zhang Z."/>
            <person name="Crasta O.R."/>
            <person name="Sobral B.W."/>
            <person name="Xu Y."/>
            <person name="Huang S."/>
            <person name="Fei Z."/>
        </authorList>
    </citation>
    <scope>NUCLEOTIDE SEQUENCE [LARGE SCALE GENOMIC DNA]</scope>
    <source>
        <strain evidence="2">cv. 9930</strain>
    </source>
</reference>